<evidence type="ECO:0000313" key="3">
    <source>
        <dbReference type="Proteomes" id="UP001141253"/>
    </source>
</evidence>
<keyword evidence="1" id="KW-1133">Transmembrane helix</keyword>
<comment type="caution">
    <text evidence="2">The sequence shown here is derived from an EMBL/GenBank/DDBJ whole genome shotgun (WGS) entry which is preliminary data.</text>
</comment>
<gene>
    <name evidence="2" type="ORF">OIU77_010205</name>
</gene>
<keyword evidence="1" id="KW-0812">Transmembrane</keyword>
<dbReference type="Proteomes" id="UP001141253">
    <property type="component" value="Chromosome 14"/>
</dbReference>
<evidence type="ECO:0000256" key="1">
    <source>
        <dbReference type="SAM" id="Phobius"/>
    </source>
</evidence>
<evidence type="ECO:0000313" key="2">
    <source>
        <dbReference type="EMBL" id="KAJ6328466.1"/>
    </source>
</evidence>
<proteinExistence type="predicted"/>
<keyword evidence="1" id="KW-0472">Membrane</keyword>
<feature type="transmembrane region" description="Helical" evidence="1">
    <location>
        <begin position="6"/>
        <end position="28"/>
    </location>
</feature>
<dbReference type="EMBL" id="JAPFFI010000022">
    <property type="protein sequence ID" value="KAJ6328466.1"/>
    <property type="molecule type" value="Genomic_DNA"/>
</dbReference>
<accession>A0ABQ9A7H9</accession>
<protein>
    <recommendedName>
        <fullName evidence="4">Secreted protein</fullName>
    </recommendedName>
</protein>
<evidence type="ECO:0008006" key="4">
    <source>
        <dbReference type="Google" id="ProtNLM"/>
    </source>
</evidence>
<sequence>MLLYSYLNVTFSFFSFCTFFIYFPIFWFSGSVQTGKSSGLFFRQGKIIVFSRKFFLRKQTAPSLSYLLLLFFSVLSRETSKVPVLSEEAKRMCKGLRERRYSF</sequence>
<reference evidence="2" key="2">
    <citation type="journal article" date="2023" name="Int. J. Mol. Sci.">
        <title>De Novo Assembly and Annotation of 11 Diverse Shrub Willow (Salix) Genomes Reveals Novel Gene Organization in Sex-Linked Regions.</title>
        <authorList>
            <person name="Hyden B."/>
            <person name="Feng K."/>
            <person name="Yates T.B."/>
            <person name="Jawdy S."/>
            <person name="Cereghino C."/>
            <person name="Smart L.B."/>
            <person name="Muchero W."/>
        </authorList>
    </citation>
    <scope>NUCLEOTIDE SEQUENCE</scope>
    <source>
        <tissue evidence="2">Shoot tip</tissue>
    </source>
</reference>
<reference evidence="2" key="1">
    <citation type="submission" date="2022-10" db="EMBL/GenBank/DDBJ databases">
        <authorList>
            <person name="Hyden B.L."/>
            <person name="Feng K."/>
            <person name="Yates T."/>
            <person name="Jawdy S."/>
            <person name="Smart L.B."/>
            <person name="Muchero W."/>
        </authorList>
    </citation>
    <scope>NUCLEOTIDE SEQUENCE</scope>
    <source>
        <tissue evidence="2">Shoot tip</tissue>
    </source>
</reference>
<keyword evidence="3" id="KW-1185">Reference proteome</keyword>
<organism evidence="2 3">
    <name type="scientific">Salix suchowensis</name>
    <dbReference type="NCBI Taxonomy" id="1278906"/>
    <lineage>
        <taxon>Eukaryota</taxon>
        <taxon>Viridiplantae</taxon>
        <taxon>Streptophyta</taxon>
        <taxon>Embryophyta</taxon>
        <taxon>Tracheophyta</taxon>
        <taxon>Spermatophyta</taxon>
        <taxon>Magnoliopsida</taxon>
        <taxon>eudicotyledons</taxon>
        <taxon>Gunneridae</taxon>
        <taxon>Pentapetalae</taxon>
        <taxon>rosids</taxon>
        <taxon>fabids</taxon>
        <taxon>Malpighiales</taxon>
        <taxon>Salicaceae</taxon>
        <taxon>Saliceae</taxon>
        <taxon>Salix</taxon>
    </lineage>
</organism>
<name>A0ABQ9A7H9_9ROSI</name>